<reference evidence="1" key="1">
    <citation type="submission" date="2020-07" db="EMBL/GenBank/DDBJ databases">
        <title>Huge and variable diversity of episymbiotic CPR bacteria and DPANN archaea in groundwater ecosystems.</title>
        <authorList>
            <person name="He C.Y."/>
            <person name="Keren R."/>
            <person name="Whittaker M."/>
            <person name="Farag I.F."/>
            <person name="Doudna J."/>
            <person name="Cate J.H.D."/>
            <person name="Banfield J.F."/>
        </authorList>
    </citation>
    <scope>NUCLEOTIDE SEQUENCE</scope>
    <source>
        <strain evidence="1">NC_groundwater_17_Pr7_B-0.1um_64_12</strain>
    </source>
</reference>
<evidence type="ECO:0000313" key="1">
    <source>
        <dbReference type="EMBL" id="MBI1756001.1"/>
    </source>
</evidence>
<name>A0A931PVW1_FIMGI</name>
<proteinExistence type="predicted"/>
<evidence type="ECO:0000313" key="2">
    <source>
        <dbReference type="Proteomes" id="UP000727962"/>
    </source>
</evidence>
<dbReference type="EMBL" id="JACOSL010000019">
    <property type="protein sequence ID" value="MBI1756001.1"/>
    <property type="molecule type" value="Genomic_DNA"/>
</dbReference>
<organism evidence="1 2">
    <name type="scientific">Fimbriimonas ginsengisoli</name>
    <dbReference type="NCBI Taxonomy" id="1005039"/>
    <lineage>
        <taxon>Bacteria</taxon>
        <taxon>Bacillati</taxon>
        <taxon>Armatimonadota</taxon>
        <taxon>Fimbriimonadia</taxon>
        <taxon>Fimbriimonadales</taxon>
        <taxon>Fimbriimonadaceae</taxon>
        <taxon>Fimbriimonas</taxon>
    </lineage>
</organism>
<protein>
    <recommendedName>
        <fullName evidence="3">Chromosomal replication initiator protein DnaA domain-containing protein</fullName>
    </recommendedName>
</protein>
<dbReference type="InterPro" id="IPR027417">
    <property type="entry name" value="P-loop_NTPase"/>
</dbReference>
<dbReference type="Gene3D" id="3.40.50.300">
    <property type="entry name" value="P-loop containing nucleotide triphosphate hydrolases"/>
    <property type="match status" value="1"/>
</dbReference>
<comment type="caution">
    <text evidence="1">The sequence shown here is derived from an EMBL/GenBank/DDBJ whole genome shotgun (WGS) entry which is preliminary data.</text>
</comment>
<dbReference type="SUPFAM" id="SSF52540">
    <property type="entry name" value="P-loop containing nucleoside triphosphate hydrolases"/>
    <property type="match status" value="1"/>
</dbReference>
<accession>A0A931PVW1</accession>
<dbReference type="AlphaFoldDB" id="A0A931PVW1"/>
<sequence length="329" mass="35804">MTTTFTRPRVLLSEVLFSTPDRNFGTLAALPSNVQTIESALLFSTGHLQFLAIVGPSGWGKTHLLEAVAARVRRDLGVGPTVESAMEWVCAGGKAETPGPLILDNVQDLLDGPRTRMTLRVILERRLRAARPTLLAFTAAKPTRPVRHLLPNLREWMLATMPAPDPTERALVIDRIATGEGLRLSPVLVRLMATRMKGNGRTLAGALKRLRLQGVDWMDDFQVLRACGTLDPFFADSSDWDLVEAVVRTLDRAIAPNADLDRGGLALHLLLHGAALNESHVARRFGIEPAKAYAAAARFERASRSLGLAAASERLLVHALVDGLSKDQV</sequence>
<dbReference type="Proteomes" id="UP000727962">
    <property type="component" value="Unassembled WGS sequence"/>
</dbReference>
<gene>
    <name evidence="1" type="ORF">HYR64_02725</name>
</gene>
<evidence type="ECO:0008006" key="3">
    <source>
        <dbReference type="Google" id="ProtNLM"/>
    </source>
</evidence>